<evidence type="ECO:0000313" key="1">
    <source>
        <dbReference type="EMBL" id="MDN3205671.1"/>
    </source>
</evidence>
<protein>
    <submittedName>
        <fullName evidence="1">WbqC family protein</fullName>
    </submittedName>
</protein>
<keyword evidence="2" id="KW-1185">Reference proteome</keyword>
<sequence length="211" mass="24619">MAIVAADLFYFPNLEFFTAIYGFEEIALFPKAYFRRNSYINRTEIRGANKVQRLSIPIQGRRPAIPQEELMINFHEKWQLDHFRTIQSAYGKAPFFEHYFPYFQGFLENPPESLWNLNKGVLTVCLKLLGLSAKVAEYPTLHDFRPEKDLRGQISSNETWQKRGLYSPEPYFQLFGSDFEPNLSILDLLFCMGPEAKMIIESSAKKTLNNR</sequence>
<dbReference type="Proteomes" id="UP001171916">
    <property type="component" value="Unassembled WGS sequence"/>
</dbReference>
<dbReference type="InterPro" id="IPR014985">
    <property type="entry name" value="WbqC"/>
</dbReference>
<accession>A0ABT7YGM0</accession>
<gene>
    <name evidence="1" type="ORF">QVH07_16030</name>
</gene>
<dbReference type="RefSeq" id="WP_290002401.1">
    <property type="nucleotide sequence ID" value="NZ_JAUEPH010000008.1"/>
</dbReference>
<reference evidence="1" key="1">
    <citation type="submission" date="2023-06" db="EMBL/GenBank/DDBJ databases">
        <title>Robiginitalea aurantiacus sp. nov. and Algoriphagus sediminis sp. nov., isolated from coastal sediment.</title>
        <authorList>
            <person name="Zhou Z.Y."/>
            <person name="An J."/>
            <person name="Jia Y.W."/>
            <person name="Du Z.J."/>
        </authorList>
    </citation>
    <scope>NUCLEOTIDE SEQUENCE</scope>
    <source>
        <strain evidence="1">C2-7</strain>
    </source>
</reference>
<proteinExistence type="predicted"/>
<dbReference type="EMBL" id="JAUEPH010000008">
    <property type="protein sequence ID" value="MDN3205671.1"/>
    <property type="molecule type" value="Genomic_DNA"/>
</dbReference>
<comment type="caution">
    <text evidence="1">The sequence shown here is derived from an EMBL/GenBank/DDBJ whole genome shotgun (WGS) entry which is preliminary data.</text>
</comment>
<evidence type="ECO:0000313" key="2">
    <source>
        <dbReference type="Proteomes" id="UP001171916"/>
    </source>
</evidence>
<organism evidence="1 2">
    <name type="scientific">Algoriphagus sediminis</name>
    <dbReference type="NCBI Taxonomy" id="3057113"/>
    <lineage>
        <taxon>Bacteria</taxon>
        <taxon>Pseudomonadati</taxon>
        <taxon>Bacteroidota</taxon>
        <taxon>Cytophagia</taxon>
        <taxon>Cytophagales</taxon>
        <taxon>Cyclobacteriaceae</taxon>
        <taxon>Algoriphagus</taxon>
    </lineage>
</organism>
<dbReference type="Pfam" id="PF08889">
    <property type="entry name" value="WbqC"/>
    <property type="match status" value="2"/>
</dbReference>
<name>A0ABT7YGM0_9BACT</name>